<keyword evidence="1" id="KW-0812">Transmembrane</keyword>
<feature type="transmembrane region" description="Helical" evidence="1">
    <location>
        <begin position="20"/>
        <end position="49"/>
    </location>
</feature>
<keyword evidence="1" id="KW-0472">Membrane</keyword>
<evidence type="ECO:0000256" key="1">
    <source>
        <dbReference type="SAM" id="Phobius"/>
    </source>
</evidence>
<accession>I3SGP9</accession>
<protein>
    <submittedName>
        <fullName evidence="2">Uncharacterized protein</fullName>
    </submittedName>
</protein>
<keyword evidence="1" id="KW-1133">Transmembrane helix</keyword>
<proteinExistence type="evidence at transcript level"/>
<name>I3SGP9_LOTJA</name>
<reference evidence="2" key="1">
    <citation type="submission" date="2012-05" db="EMBL/GenBank/DDBJ databases">
        <authorList>
            <person name="Krishnakumar V."/>
            <person name="Cheung F."/>
            <person name="Xiao Y."/>
            <person name="Chan A."/>
            <person name="Moskal W.A."/>
            <person name="Town C.D."/>
        </authorList>
    </citation>
    <scope>NUCLEOTIDE SEQUENCE</scope>
</reference>
<evidence type="ECO:0000313" key="2">
    <source>
        <dbReference type="EMBL" id="AFK39441.1"/>
    </source>
</evidence>
<dbReference type="AlphaFoldDB" id="I3SGP9"/>
<organism evidence="2">
    <name type="scientific">Lotus japonicus</name>
    <name type="common">Lotus corniculatus var. japonicus</name>
    <dbReference type="NCBI Taxonomy" id="34305"/>
    <lineage>
        <taxon>Eukaryota</taxon>
        <taxon>Viridiplantae</taxon>
        <taxon>Streptophyta</taxon>
        <taxon>Embryophyta</taxon>
        <taxon>Tracheophyta</taxon>
        <taxon>Spermatophyta</taxon>
        <taxon>Magnoliopsida</taxon>
        <taxon>eudicotyledons</taxon>
        <taxon>Gunneridae</taxon>
        <taxon>Pentapetalae</taxon>
        <taxon>rosids</taxon>
        <taxon>fabids</taxon>
        <taxon>Fabales</taxon>
        <taxon>Fabaceae</taxon>
        <taxon>Papilionoideae</taxon>
        <taxon>50 kb inversion clade</taxon>
        <taxon>NPAAA clade</taxon>
        <taxon>Hologalegina</taxon>
        <taxon>robinioid clade</taxon>
        <taxon>Loteae</taxon>
        <taxon>Lotus</taxon>
    </lineage>
</organism>
<dbReference type="EMBL" id="BT139646">
    <property type="protein sequence ID" value="AFK39441.1"/>
    <property type="molecule type" value="mRNA"/>
</dbReference>
<sequence>MRNPCHTLCSIIIVNKKFLFIMFFIFCNFSLLSLLVFFVIAGLFHLLFIMTNQSLFPFFAPRLGINQKLNQK</sequence>